<feature type="non-terminal residue" evidence="1">
    <location>
        <position position="95"/>
    </location>
</feature>
<organism evidence="1 2">
    <name type="scientific">Operophtera brumata</name>
    <name type="common">Winter moth</name>
    <name type="synonym">Phalaena brumata</name>
    <dbReference type="NCBI Taxonomy" id="104452"/>
    <lineage>
        <taxon>Eukaryota</taxon>
        <taxon>Metazoa</taxon>
        <taxon>Ecdysozoa</taxon>
        <taxon>Arthropoda</taxon>
        <taxon>Hexapoda</taxon>
        <taxon>Insecta</taxon>
        <taxon>Pterygota</taxon>
        <taxon>Neoptera</taxon>
        <taxon>Endopterygota</taxon>
        <taxon>Lepidoptera</taxon>
        <taxon>Glossata</taxon>
        <taxon>Ditrysia</taxon>
        <taxon>Geometroidea</taxon>
        <taxon>Geometridae</taxon>
        <taxon>Larentiinae</taxon>
        <taxon>Operophtera</taxon>
    </lineage>
</organism>
<feature type="non-terminal residue" evidence="1">
    <location>
        <position position="1"/>
    </location>
</feature>
<accession>A0A0L7KNZ0</accession>
<dbReference type="AlphaFoldDB" id="A0A0L7KNZ0"/>
<comment type="caution">
    <text evidence="1">The sequence shown here is derived from an EMBL/GenBank/DDBJ whole genome shotgun (WGS) entry which is preliminary data.</text>
</comment>
<dbReference type="Gene3D" id="3.15.10.30">
    <property type="entry name" value="Haemolymph juvenile hormone binding protein"/>
    <property type="match status" value="1"/>
</dbReference>
<evidence type="ECO:0000313" key="1">
    <source>
        <dbReference type="EMBL" id="KOB64664.1"/>
    </source>
</evidence>
<protein>
    <submittedName>
        <fullName evidence="1">Takeout-like protein 4</fullName>
    </submittedName>
</protein>
<dbReference type="InterPro" id="IPR038606">
    <property type="entry name" value="To_sf"/>
</dbReference>
<evidence type="ECO:0000313" key="2">
    <source>
        <dbReference type="Proteomes" id="UP000037510"/>
    </source>
</evidence>
<keyword evidence="2" id="KW-1185">Reference proteome</keyword>
<gene>
    <name evidence="1" type="ORF">OBRU01_23828</name>
</gene>
<reference evidence="1 2" key="1">
    <citation type="journal article" date="2015" name="Genome Biol. Evol.">
        <title>The genome of winter moth (Operophtera brumata) provides a genomic perspective on sexual dimorphism and phenology.</title>
        <authorList>
            <person name="Derks M.F."/>
            <person name="Smit S."/>
            <person name="Salis L."/>
            <person name="Schijlen E."/>
            <person name="Bossers A."/>
            <person name="Mateman C."/>
            <person name="Pijl A.S."/>
            <person name="de Ridder D."/>
            <person name="Groenen M.A."/>
            <person name="Visser M.E."/>
            <person name="Megens H.J."/>
        </authorList>
    </citation>
    <scope>NUCLEOTIDE SEQUENCE [LARGE SCALE GENOMIC DNA]</scope>
    <source>
        <strain evidence="1">WM2013NL</strain>
        <tissue evidence="1">Head and thorax</tissue>
    </source>
</reference>
<sequence length="95" mass="10429">NDPNLNDCALKSAIESLHQFSLGDIQRGLDPLDPILITEITVFVPNENGLKLVFKKNNKLISVDALVNLDVKNIYELSGKILMLPIKSNGDASIK</sequence>
<dbReference type="EMBL" id="JTDY01008241">
    <property type="protein sequence ID" value="KOB64664.1"/>
    <property type="molecule type" value="Genomic_DNA"/>
</dbReference>
<proteinExistence type="predicted"/>
<name>A0A0L7KNZ0_OPEBR</name>
<dbReference type="Proteomes" id="UP000037510">
    <property type="component" value="Unassembled WGS sequence"/>
</dbReference>